<accession>A0ABQ8TFT6</accession>
<gene>
    <name evidence="2" type="ORF">ANN_06610</name>
</gene>
<feature type="compositionally biased region" description="Basic and acidic residues" evidence="1">
    <location>
        <begin position="111"/>
        <end position="121"/>
    </location>
</feature>
<sequence length="130" mass="14426">MFTKTDGLTLIPCSHEKSLLWDATCVDTLAPSHLPVTSKVTGSAAASAQHDLKCLEGILLEDVQESLPHCDKTLKALQNEIIYTSSLPVYDEFQKLWHSVAVESLDDLKKQGIRSMQDHGPKKSNQRKKP</sequence>
<protein>
    <submittedName>
        <fullName evidence="2">Uncharacterized protein</fullName>
    </submittedName>
</protein>
<organism evidence="2 3">
    <name type="scientific">Periplaneta americana</name>
    <name type="common">American cockroach</name>
    <name type="synonym">Blatta americana</name>
    <dbReference type="NCBI Taxonomy" id="6978"/>
    <lineage>
        <taxon>Eukaryota</taxon>
        <taxon>Metazoa</taxon>
        <taxon>Ecdysozoa</taxon>
        <taxon>Arthropoda</taxon>
        <taxon>Hexapoda</taxon>
        <taxon>Insecta</taxon>
        <taxon>Pterygota</taxon>
        <taxon>Neoptera</taxon>
        <taxon>Polyneoptera</taxon>
        <taxon>Dictyoptera</taxon>
        <taxon>Blattodea</taxon>
        <taxon>Blattoidea</taxon>
        <taxon>Blattidae</taxon>
        <taxon>Blattinae</taxon>
        <taxon>Periplaneta</taxon>
    </lineage>
</organism>
<evidence type="ECO:0000256" key="1">
    <source>
        <dbReference type="SAM" id="MobiDB-lite"/>
    </source>
</evidence>
<comment type="caution">
    <text evidence="2">The sequence shown here is derived from an EMBL/GenBank/DDBJ whole genome shotgun (WGS) entry which is preliminary data.</text>
</comment>
<dbReference type="EMBL" id="JAJSOF020000011">
    <property type="protein sequence ID" value="KAJ4444813.1"/>
    <property type="molecule type" value="Genomic_DNA"/>
</dbReference>
<evidence type="ECO:0000313" key="2">
    <source>
        <dbReference type="EMBL" id="KAJ4444813.1"/>
    </source>
</evidence>
<evidence type="ECO:0000313" key="3">
    <source>
        <dbReference type="Proteomes" id="UP001148838"/>
    </source>
</evidence>
<reference evidence="2 3" key="1">
    <citation type="journal article" date="2022" name="Allergy">
        <title>Genome assembly and annotation of Periplaneta americana reveal a comprehensive cockroach allergen profile.</title>
        <authorList>
            <person name="Wang L."/>
            <person name="Xiong Q."/>
            <person name="Saelim N."/>
            <person name="Wang L."/>
            <person name="Nong W."/>
            <person name="Wan A.T."/>
            <person name="Shi M."/>
            <person name="Liu X."/>
            <person name="Cao Q."/>
            <person name="Hui J.H.L."/>
            <person name="Sookrung N."/>
            <person name="Leung T.F."/>
            <person name="Tungtrongchitr A."/>
            <person name="Tsui S.K.W."/>
        </authorList>
    </citation>
    <scope>NUCLEOTIDE SEQUENCE [LARGE SCALE GENOMIC DNA]</scope>
    <source>
        <strain evidence="2">PWHHKU_190912</strain>
    </source>
</reference>
<feature type="region of interest" description="Disordered" evidence="1">
    <location>
        <begin position="111"/>
        <end position="130"/>
    </location>
</feature>
<proteinExistence type="predicted"/>
<name>A0ABQ8TFT6_PERAM</name>
<dbReference type="Proteomes" id="UP001148838">
    <property type="component" value="Unassembled WGS sequence"/>
</dbReference>
<keyword evidence="3" id="KW-1185">Reference proteome</keyword>